<keyword evidence="7" id="KW-0175">Coiled coil</keyword>
<dbReference type="EMBL" id="CP022358">
    <property type="protein sequence ID" value="ASK70431.1"/>
    <property type="molecule type" value="Genomic_DNA"/>
</dbReference>
<keyword evidence="8" id="KW-0472">Membrane</keyword>
<dbReference type="Gene3D" id="6.10.340.10">
    <property type="match status" value="1"/>
</dbReference>
<evidence type="ECO:0000256" key="7">
    <source>
        <dbReference type="SAM" id="Coils"/>
    </source>
</evidence>
<dbReference type="PANTHER" id="PTHR43065">
    <property type="entry name" value="SENSOR HISTIDINE KINASE"/>
    <property type="match status" value="1"/>
</dbReference>
<dbReference type="GO" id="GO:0016020">
    <property type="term" value="C:membrane"/>
    <property type="evidence" value="ECO:0007669"/>
    <property type="project" value="UniProtKB-SubCell"/>
</dbReference>
<keyword evidence="12" id="KW-1185">Reference proteome</keyword>
<evidence type="ECO:0000256" key="6">
    <source>
        <dbReference type="ARBA" id="ARBA00022777"/>
    </source>
</evidence>
<evidence type="ECO:0000256" key="4">
    <source>
        <dbReference type="ARBA" id="ARBA00022553"/>
    </source>
</evidence>
<evidence type="ECO:0000259" key="10">
    <source>
        <dbReference type="PROSITE" id="PS50885"/>
    </source>
</evidence>
<evidence type="ECO:0000256" key="3">
    <source>
        <dbReference type="ARBA" id="ARBA00012438"/>
    </source>
</evidence>
<dbReference type="InterPro" id="IPR003661">
    <property type="entry name" value="HisK_dim/P_dom"/>
</dbReference>
<dbReference type="Gene3D" id="1.10.287.130">
    <property type="match status" value="1"/>
</dbReference>
<dbReference type="PROSITE" id="PS50109">
    <property type="entry name" value="HIS_KIN"/>
    <property type="match status" value="1"/>
</dbReference>
<dbReference type="InterPro" id="IPR033414">
    <property type="entry name" value="Sensor_dom"/>
</dbReference>
<reference evidence="11 12" key="1">
    <citation type="submission" date="2017-07" db="EMBL/GenBank/DDBJ databases">
        <title>Phenotypical and genomic characterization of a clinical isolate of Shewanella bicestrii sp. nov. producing an extended-spectrum beta-lactamase and a new oxacillinase variant.</title>
        <authorList>
            <person name="Jousset A.B."/>
            <person name="Bonnin R.A."/>
            <person name="Girlich D."/>
            <person name="Dabos L."/>
            <person name="Potron A."/>
            <person name="Dortet L."/>
            <person name="Glaser P."/>
            <person name="Naas T."/>
        </authorList>
    </citation>
    <scope>NUCLEOTIDE SEQUENCE [LARGE SCALE GENOMIC DNA]</scope>
    <source>
        <strain evidence="11 12">JAB-1</strain>
    </source>
</reference>
<organism evidence="11 12">
    <name type="scientific">Shewanella bicestrii</name>
    <dbReference type="NCBI Taxonomy" id="2018305"/>
    <lineage>
        <taxon>Bacteria</taxon>
        <taxon>Pseudomonadati</taxon>
        <taxon>Pseudomonadota</taxon>
        <taxon>Gammaproteobacteria</taxon>
        <taxon>Alteromonadales</taxon>
        <taxon>Shewanellaceae</taxon>
        <taxon>Shewanella</taxon>
    </lineage>
</organism>
<dbReference type="InterPro" id="IPR005467">
    <property type="entry name" value="His_kinase_dom"/>
</dbReference>
<dbReference type="CDD" id="cd00082">
    <property type="entry name" value="HisKA"/>
    <property type="match status" value="1"/>
</dbReference>
<dbReference type="InterPro" id="IPR004358">
    <property type="entry name" value="Sig_transdc_His_kin-like_C"/>
</dbReference>
<comment type="catalytic activity">
    <reaction evidence="1">
        <text>ATP + protein L-histidine = ADP + protein N-phospho-L-histidine.</text>
        <dbReference type="EC" id="2.7.13.3"/>
    </reaction>
</comment>
<dbReference type="InterPro" id="IPR036890">
    <property type="entry name" value="HATPase_C_sf"/>
</dbReference>
<dbReference type="RefSeq" id="WP_089068444.1">
    <property type="nucleotide sequence ID" value="NZ_CP022358.1"/>
</dbReference>
<feature type="domain" description="Histidine kinase" evidence="9">
    <location>
        <begin position="298"/>
        <end position="529"/>
    </location>
</feature>
<dbReference type="InterPro" id="IPR036097">
    <property type="entry name" value="HisK_dim/P_sf"/>
</dbReference>
<feature type="transmembrane region" description="Helical" evidence="8">
    <location>
        <begin position="150"/>
        <end position="173"/>
    </location>
</feature>
<dbReference type="SMART" id="SM00387">
    <property type="entry name" value="HATPase_c"/>
    <property type="match status" value="1"/>
</dbReference>
<dbReference type="Gene3D" id="3.30.565.10">
    <property type="entry name" value="Histidine kinase-like ATPase, C-terminal domain"/>
    <property type="match status" value="1"/>
</dbReference>
<dbReference type="PANTHER" id="PTHR43065:SF42">
    <property type="entry name" value="TWO-COMPONENT SENSOR PPRA"/>
    <property type="match status" value="1"/>
</dbReference>
<dbReference type="Pfam" id="PF02518">
    <property type="entry name" value="HATPase_c"/>
    <property type="match status" value="1"/>
</dbReference>
<gene>
    <name evidence="11" type="ORF">CF168_17085</name>
</gene>
<sequence length="543" mass="61251">MLTFFSQFIKSPIGRHLTLSIVLFSSLITLMTTAYQLISDYRGDVTRIDRVFSNIEKANLDVLAASIWVIDERLINTQLNGLIQLPDINYISIKDDSGQSWSSGEQKQNHTLSKTFPLVYKSPTDNINVGSLEVQVDMDAIYQRLYDKAILILLSNGIKTFLVAGFILFLVWYNITKHLDKLSNYCKRIDLDTDFEPLQFERKDKVDEFKQVADAINSMQDQLRSSFEALKSSKAELQTALEDRERLLKLERSYKEELARQVKERTQELEQSLTALKRAQQVLVEQEKMAALGGLVSGVAHEINTPIGICLTAASTQLNHIEELIDLIHSEHATLDEINAILDEYQESCELIVRNITKASSLIQKFKTIAIDRSHEEHQCINLQNQLKEILESTLIMYPKVSVQTQLQVTPTLNIQTNVSLLNQIVSNILSNAFTHAFQDRQNNQIQITANLEQDYVNISIENNGIAIPPEVAEHMFEPFFTTNRSKGGTGLGLSAAFNAATLLKGTMNYQADSALGGAKFNIRIPLTQCDAPKLTTHHDFTI</sequence>
<dbReference type="GO" id="GO:0000155">
    <property type="term" value="F:phosphorelay sensor kinase activity"/>
    <property type="evidence" value="ECO:0007669"/>
    <property type="project" value="InterPro"/>
</dbReference>
<evidence type="ECO:0000259" key="9">
    <source>
        <dbReference type="PROSITE" id="PS50109"/>
    </source>
</evidence>
<dbReference type="InterPro" id="IPR003594">
    <property type="entry name" value="HATPase_dom"/>
</dbReference>
<feature type="domain" description="HAMP" evidence="10">
    <location>
        <begin position="173"/>
        <end position="228"/>
    </location>
</feature>
<evidence type="ECO:0000256" key="1">
    <source>
        <dbReference type="ARBA" id="ARBA00000085"/>
    </source>
</evidence>
<protein>
    <recommendedName>
        <fullName evidence="3">histidine kinase</fullName>
        <ecNumber evidence="3">2.7.13.3</ecNumber>
    </recommendedName>
</protein>
<keyword evidence="8" id="KW-0812">Transmembrane</keyword>
<evidence type="ECO:0000313" key="11">
    <source>
        <dbReference type="EMBL" id="ASK70431.1"/>
    </source>
</evidence>
<evidence type="ECO:0000256" key="5">
    <source>
        <dbReference type="ARBA" id="ARBA00022679"/>
    </source>
</evidence>
<name>A0A220UR60_9GAMM</name>
<keyword evidence="6 11" id="KW-0418">Kinase</keyword>
<keyword evidence="5" id="KW-0808">Transferase</keyword>
<feature type="coiled-coil region" evidence="7">
    <location>
        <begin position="230"/>
        <end position="279"/>
    </location>
</feature>
<comment type="subcellular location">
    <subcellularLocation>
        <location evidence="2">Membrane</location>
    </subcellularLocation>
</comment>
<accession>A0A220UR60</accession>
<dbReference type="AlphaFoldDB" id="A0A220UR60"/>
<evidence type="ECO:0000256" key="2">
    <source>
        <dbReference type="ARBA" id="ARBA00004370"/>
    </source>
</evidence>
<dbReference type="PRINTS" id="PR00344">
    <property type="entry name" value="BCTRLSENSOR"/>
</dbReference>
<dbReference type="PROSITE" id="PS50885">
    <property type="entry name" value="HAMP"/>
    <property type="match status" value="1"/>
</dbReference>
<dbReference type="SUPFAM" id="SSF47384">
    <property type="entry name" value="Homodimeric domain of signal transducing histidine kinase"/>
    <property type="match status" value="1"/>
</dbReference>
<dbReference type="SUPFAM" id="SSF55874">
    <property type="entry name" value="ATPase domain of HSP90 chaperone/DNA topoisomerase II/histidine kinase"/>
    <property type="match status" value="1"/>
</dbReference>
<dbReference type="Proteomes" id="UP000198367">
    <property type="component" value="Chromosome"/>
</dbReference>
<keyword evidence="4" id="KW-0597">Phosphoprotein</keyword>
<evidence type="ECO:0000256" key="8">
    <source>
        <dbReference type="SAM" id="Phobius"/>
    </source>
</evidence>
<feature type="transmembrane region" description="Helical" evidence="8">
    <location>
        <begin position="20"/>
        <end position="38"/>
    </location>
</feature>
<proteinExistence type="predicted"/>
<dbReference type="Pfam" id="PF17149">
    <property type="entry name" value="CHASE5"/>
    <property type="match status" value="1"/>
</dbReference>
<dbReference type="EC" id="2.7.13.3" evidence="3"/>
<keyword evidence="8" id="KW-1133">Transmembrane helix</keyword>
<evidence type="ECO:0000313" key="12">
    <source>
        <dbReference type="Proteomes" id="UP000198367"/>
    </source>
</evidence>
<dbReference type="InterPro" id="IPR003660">
    <property type="entry name" value="HAMP_dom"/>
</dbReference>
<dbReference type="KEGG" id="sbj:CF168_17085"/>